<organism evidence="1 2">
    <name type="scientific">Ziziphus jujuba var. spinosa</name>
    <dbReference type="NCBI Taxonomy" id="714518"/>
    <lineage>
        <taxon>Eukaryota</taxon>
        <taxon>Viridiplantae</taxon>
        <taxon>Streptophyta</taxon>
        <taxon>Embryophyta</taxon>
        <taxon>Tracheophyta</taxon>
        <taxon>Spermatophyta</taxon>
        <taxon>Magnoliopsida</taxon>
        <taxon>eudicotyledons</taxon>
        <taxon>Gunneridae</taxon>
        <taxon>Pentapetalae</taxon>
        <taxon>rosids</taxon>
        <taxon>fabids</taxon>
        <taxon>Rosales</taxon>
        <taxon>Rhamnaceae</taxon>
        <taxon>Paliureae</taxon>
        <taxon>Ziziphus</taxon>
    </lineage>
</organism>
<reference evidence="1" key="1">
    <citation type="journal article" date="2021" name="Front. Plant Sci.">
        <title>Chromosome-Scale Genome Assembly for Chinese Sour Jujube and Insights Into Its Genome Evolution and Domestication Signature.</title>
        <authorList>
            <person name="Shen L.-Y."/>
            <person name="Luo H."/>
            <person name="Wang X.-L."/>
            <person name="Wang X.-M."/>
            <person name="Qiu X.-J."/>
            <person name="Liu H."/>
            <person name="Zhou S.-S."/>
            <person name="Jia K.-H."/>
            <person name="Nie S."/>
            <person name="Bao Y.-T."/>
            <person name="Zhang R.-G."/>
            <person name="Yun Q.-Z."/>
            <person name="Chai Y.-H."/>
            <person name="Lu J.-Y."/>
            <person name="Li Y."/>
            <person name="Zhao S.-W."/>
            <person name="Mao J.-F."/>
            <person name="Jia S.-G."/>
            <person name="Mao Y.-M."/>
        </authorList>
    </citation>
    <scope>NUCLEOTIDE SEQUENCE</scope>
    <source>
        <strain evidence="1">AT0</strain>
        <tissue evidence="1">Leaf</tissue>
    </source>
</reference>
<accession>A0A978U911</accession>
<evidence type="ECO:0000313" key="2">
    <source>
        <dbReference type="Proteomes" id="UP000813462"/>
    </source>
</evidence>
<dbReference type="AlphaFoldDB" id="A0A978U911"/>
<proteinExistence type="predicted"/>
<name>A0A978U911_ZIZJJ</name>
<protein>
    <submittedName>
        <fullName evidence="1">Uncharacterized protein</fullName>
    </submittedName>
</protein>
<dbReference type="Proteomes" id="UP000813462">
    <property type="component" value="Unassembled WGS sequence"/>
</dbReference>
<dbReference type="EMBL" id="JAEACU010000236">
    <property type="protein sequence ID" value="KAH7511007.1"/>
    <property type="molecule type" value="Genomic_DNA"/>
</dbReference>
<evidence type="ECO:0000313" key="1">
    <source>
        <dbReference type="EMBL" id="KAH7511007.1"/>
    </source>
</evidence>
<sequence length="125" mass="14482">MAINFHVQGRRPRTLFTHLNTSLLQITLKQYGIKEIRSSQVGKLIKEVAAIARTLNMNMGLSKLKDSLLLMRRKRWEVVAYDWKRCAVGKCFLDCLANMFSMKIVFFNGFTRAILVLIRGLTQLY</sequence>
<comment type="caution">
    <text evidence="1">The sequence shown here is derived from an EMBL/GenBank/DDBJ whole genome shotgun (WGS) entry which is preliminary data.</text>
</comment>
<gene>
    <name evidence="1" type="ORF">FEM48_ZijujUnG0058100</name>
</gene>